<organism evidence="1 2">
    <name type="scientific">Streptosporangium canum</name>
    <dbReference type="NCBI Taxonomy" id="324952"/>
    <lineage>
        <taxon>Bacteria</taxon>
        <taxon>Bacillati</taxon>
        <taxon>Actinomycetota</taxon>
        <taxon>Actinomycetes</taxon>
        <taxon>Streptosporangiales</taxon>
        <taxon>Streptosporangiaceae</taxon>
        <taxon>Streptosporangium</taxon>
    </lineage>
</organism>
<dbReference type="EMBL" id="FOQY01000041">
    <property type="protein sequence ID" value="SFK91585.1"/>
    <property type="molecule type" value="Genomic_DNA"/>
</dbReference>
<dbReference type="AlphaFoldDB" id="A0A1I4DEN4"/>
<reference evidence="2" key="1">
    <citation type="submission" date="2016-10" db="EMBL/GenBank/DDBJ databases">
        <authorList>
            <person name="Varghese N."/>
            <person name="Submissions S."/>
        </authorList>
    </citation>
    <scope>NUCLEOTIDE SEQUENCE [LARGE SCALE GENOMIC DNA]</scope>
    <source>
        <strain evidence="2">CGMCC 4.2126</strain>
    </source>
</reference>
<dbReference type="RefSeq" id="WP_093891440.1">
    <property type="nucleotide sequence ID" value="NZ_FOQY01000041.1"/>
</dbReference>
<proteinExistence type="predicted"/>
<evidence type="ECO:0000313" key="1">
    <source>
        <dbReference type="EMBL" id="SFK91585.1"/>
    </source>
</evidence>
<dbReference type="GeneID" id="96304189"/>
<protein>
    <submittedName>
        <fullName evidence="1">Uncharacterized protein</fullName>
    </submittedName>
</protein>
<dbReference type="Proteomes" id="UP000199111">
    <property type="component" value="Unassembled WGS sequence"/>
</dbReference>
<evidence type="ECO:0000313" key="2">
    <source>
        <dbReference type="Proteomes" id="UP000199111"/>
    </source>
</evidence>
<sequence length="72" mass="7747">MVAVDLHTRLVVSTPEWNDGNPVRILNAHITAGGVGVRYQDVWAHQPARVTTVAPGFELVLVDGGCQAGRTR</sequence>
<name>A0A1I4DEN4_9ACTN</name>
<accession>A0A1I4DEN4</accession>
<keyword evidence="2" id="KW-1185">Reference proteome</keyword>
<gene>
    <name evidence="1" type="ORF">SAMN05216275_14112</name>
</gene>